<dbReference type="PANTHER" id="PTHR48084:SF4">
    <property type="entry name" value="2-OXOGLUTARATE OXIDOREDUCTASE SUBUNIT KORB"/>
    <property type="match status" value="1"/>
</dbReference>
<evidence type="ECO:0000256" key="1">
    <source>
        <dbReference type="ARBA" id="ARBA00023002"/>
    </source>
</evidence>
<dbReference type="OrthoDB" id="9775140at2"/>
<dbReference type="EC" id="1.2.7.11" evidence="3"/>
<dbReference type="GO" id="GO:0045333">
    <property type="term" value="P:cellular respiration"/>
    <property type="evidence" value="ECO:0007669"/>
    <property type="project" value="UniProtKB-ARBA"/>
</dbReference>
<dbReference type="AlphaFoldDB" id="A0A840G4T7"/>
<keyword evidence="1 3" id="KW-0560">Oxidoreductase</keyword>
<reference evidence="3 4" key="1">
    <citation type="submission" date="2020-08" db="EMBL/GenBank/DDBJ databases">
        <title>Genome sequencing of Purple Non-Sulfur Bacteria from various extreme environments.</title>
        <authorList>
            <person name="Mayer M."/>
        </authorList>
    </citation>
    <scope>NUCLEOTIDE SEQUENCE [LARGE SCALE GENOMIC DNA]</scope>
    <source>
        <strain evidence="3 4">2761</strain>
    </source>
</reference>
<dbReference type="Proteomes" id="UP000587070">
    <property type="component" value="Unassembled WGS sequence"/>
</dbReference>
<comment type="caution">
    <text evidence="3">The sequence shown here is derived from an EMBL/GenBank/DDBJ whole genome shotgun (WGS) entry which is preliminary data.</text>
</comment>
<organism evidence="3 4">
    <name type="scientific">Rhodocyclus tenuis</name>
    <name type="common">Rhodospirillum tenue</name>
    <dbReference type="NCBI Taxonomy" id="1066"/>
    <lineage>
        <taxon>Bacteria</taxon>
        <taxon>Pseudomonadati</taxon>
        <taxon>Pseudomonadota</taxon>
        <taxon>Betaproteobacteria</taxon>
        <taxon>Rhodocyclales</taxon>
        <taxon>Rhodocyclaceae</taxon>
        <taxon>Rhodocyclus</taxon>
    </lineage>
</organism>
<evidence type="ECO:0000313" key="4">
    <source>
        <dbReference type="Proteomes" id="UP000587070"/>
    </source>
</evidence>
<sequence length="354" mass="37633">MNDRLDCSKESVAVSLTRKDFESEQDVRWCPGCGDYSLLAQIQKLLPQLGIARENFAFVSGIGCSSRFPYYMDTYGMHAIHGRAPAVASGLKLARPELSVWVVTGDGDALAIGGNHFIHAIRRNIGLKIVLLNNRIYGLTKGQFSPTTELGEKTKTSPYGNIDRPFSAAALALGAGATFVARVVDTDLAQLGPILARAAAHPGTAFVEVLQNCIVFNDGAYAALTDKKQRDELRLVLEHGQPLRFGSNGERGIRLAGLRPEIVSVAGAPGVPEGEGVALSELAVHDESDPHGSLAFLLAQFAAPEFPLPLGIFRAVAAPAFEDMNAAIEDTARQQRGAGDLASLLAGGDTWTVA</sequence>
<dbReference type="GO" id="GO:0047553">
    <property type="term" value="F:2-oxoglutarate synthase activity"/>
    <property type="evidence" value="ECO:0007669"/>
    <property type="project" value="UniProtKB-EC"/>
</dbReference>
<dbReference type="InterPro" id="IPR011766">
    <property type="entry name" value="TPP_enzyme_TPP-bd"/>
</dbReference>
<feature type="domain" description="Thiamine pyrophosphate enzyme TPP-binding" evidence="2">
    <location>
        <begin position="62"/>
        <end position="209"/>
    </location>
</feature>
<dbReference type="GO" id="GO:0044281">
    <property type="term" value="P:small molecule metabolic process"/>
    <property type="evidence" value="ECO:0007669"/>
    <property type="project" value="UniProtKB-ARBA"/>
</dbReference>
<proteinExistence type="predicted"/>
<dbReference type="PANTHER" id="PTHR48084">
    <property type="entry name" value="2-OXOGLUTARATE OXIDOREDUCTASE SUBUNIT KORB-RELATED"/>
    <property type="match status" value="1"/>
</dbReference>
<dbReference type="GO" id="GO:0030976">
    <property type="term" value="F:thiamine pyrophosphate binding"/>
    <property type="evidence" value="ECO:0007669"/>
    <property type="project" value="InterPro"/>
</dbReference>
<dbReference type="EC" id="1.2.7.3" evidence="3"/>
<dbReference type="InterPro" id="IPR029061">
    <property type="entry name" value="THDP-binding"/>
</dbReference>
<evidence type="ECO:0000313" key="3">
    <source>
        <dbReference type="EMBL" id="MBB4245758.1"/>
    </source>
</evidence>
<dbReference type="EMBL" id="JACIGE010000001">
    <property type="protein sequence ID" value="MBB4245758.1"/>
    <property type="molecule type" value="Genomic_DNA"/>
</dbReference>
<dbReference type="Pfam" id="PF02775">
    <property type="entry name" value="TPP_enzyme_C"/>
    <property type="match status" value="1"/>
</dbReference>
<dbReference type="SUPFAM" id="SSF52518">
    <property type="entry name" value="Thiamin diphosphate-binding fold (THDP-binding)"/>
    <property type="match status" value="1"/>
</dbReference>
<dbReference type="Gene3D" id="3.40.50.970">
    <property type="match status" value="1"/>
</dbReference>
<accession>A0A840G4T7</accession>
<evidence type="ECO:0000259" key="2">
    <source>
        <dbReference type="Pfam" id="PF02775"/>
    </source>
</evidence>
<gene>
    <name evidence="3" type="ORF">GGD90_000107</name>
</gene>
<dbReference type="RefSeq" id="WP_153117077.1">
    <property type="nucleotide sequence ID" value="NZ_JACIGE010000001.1"/>
</dbReference>
<dbReference type="InterPro" id="IPR051457">
    <property type="entry name" value="2-oxoacid:Fd_oxidoreductase"/>
</dbReference>
<keyword evidence="4" id="KW-1185">Reference proteome</keyword>
<name>A0A840G4T7_RHOTE</name>
<dbReference type="CDD" id="cd03375">
    <property type="entry name" value="TPP_OGFOR"/>
    <property type="match status" value="1"/>
</dbReference>
<protein>
    <submittedName>
        <fullName evidence="3">2-oxoglutarate ferredoxin oxidoreductase subunit beta</fullName>
        <ecNumber evidence="3">1.2.7.11</ecNumber>
        <ecNumber evidence="3">1.2.7.3</ecNumber>
    </submittedName>
</protein>